<organism evidence="1">
    <name type="scientific">Anguilla anguilla</name>
    <name type="common">European freshwater eel</name>
    <name type="synonym">Muraena anguilla</name>
    <dbReference type="NCBI Taxonomy" id="7936"/>
    <lineage>
        <taxon>Eukaryota</taxon>
        <taxon>Metazoa</taxon>
        <taxon>Chordata</taxon>
        <taxon>Craniata</taxon>
        <taxon>Vertebrata</taxon>
        <taxon>Euteleostomi</taxon>
        <taxon>Actinopterygii</taxon>
        <taxon>Neopterygii</taxon>
        <taxon>Teleostei</taxon>
        <taxon>Anguilliformes</taxon>
        <taxon>Anguillidae</taxon>
        <taxon>Anguilla</taxon>
    </lineage>
</organism>
<dbReference type="AlphaFoldDB" id="A0A0E9QQI9"/>
<dbReference type="EMBL" id="GBXM01089478">
    <property type="protein sequence ID" value="JAH19099.1"/>
    <property type="molecule type" value="Transcribed_RNA"/>
</dbReference>
<sequence>MVRRGIQIKTFFSQSCFHLSPMSSLDCICAQTACHPSWREPHPIMSIGLLRLQFPQMNRLHDWMLVDVHNILTSPLPSRL</sequence>
<evidence type="ECO:0000313" key="1">
    <source>
        <dbReference type="EMBL" id="JAH19099.1"/>
    </source>
</evidence>
<name>A0A0E9QQI9_ANGAN</name>
<reference evidence="1" key="2">
    <citation type="journal article" date="2015" name="Fish Shellfish Immunol.">
        <title>Early steps in the European eel (Anguilla anguilla)-Vibrio vulnificus interaction in the gills: Role of the RtxA13 toxin.</title>
        <authorList>
            <person name="Callol A."/>
            <person name="Pajuelo D."/>
            <person name="Ebbesson L."/>
            <person name="Teles M."/>
            <person name="MacKenzie S."/>
            <person name="Amaro C."/>
        </authorList>
    </citation>
    <scope>NUCLEOTIDE SEQUENCE</scope>
</reference>
<reference evidence="1" key="1">
    <citation type="submission" date="2014-11" db="EMBL/GenBank/DDBJ databases">
        <authorList>
            <person name="Amaro Gonzalez C."/>
        </authorList>
    </citation>
    <scope>NUCLEOTIDE SEQUENCE</scope>
</reference>
<protein>
    <submittedName>
        <fullName evidence="1">Uncharacterized protein</fullName>
    </submittedName>
</protein>
<proteinExistence type="predicted"/>
<accession>A0A0E9QQI9</accession>